<sequence>MADQLANVELPDPVEITLKPSSYQPSAADMEEEIDMPGMSLDEIRSTSFRPLTVRHEDSG</sequence>
<reference evidence="1" key="1">
    <citation type="submission" date="2019-09" db="EMBL/GenBank/DDBJ databases">
        <title>Characterisation of the sponge microbiome using genome-centric metagenomics.</title>
        <authorList>
            <person name="Engelberts J.P."/>
            <person name="Robbins S.J."/>
            <person name="De Goeij J.M."/>
            <person name="Aranda M."/>
            <person name="Bell S.C."/>
            <person name="Webster N.S."/>
        </authorList>
    </citation>
    <scope>NUCLEOTIDE SEQUENCE</scope>
    <source>
        <strain evidence="1">SB0664_bin_43</strain>
    </source>
</reference>
<proteinExistence type="predicted"/>
<evidence type="ECO:0000313" key="1">
    <source>
        <dbReference type="EMBL" id="MXY32752.1"/>
    </source>
</evidence>
<name>A0A6B0XYM8_9RHOB</name>
<organism evidence="1">
    <name type="scientific">Boseongicola sp. SB0664_bin_43</name>
    <dbReference type="NCBI Taxonomy" id="2604844"/>
    <lineage>
        <taxon>Bacteria</taxon>
        <taxon>Pseudomonadati</taxon>
        <taxon>Pseudomonadota</taxon>
        <taxon>Alphaproteobacteria</taxon>
        <taxon>Rhodobacterales</taxon>
        <taxon>Paracoccaceae</taxon>
        <taxon>Boseongicola</taxon>
    </lineage>
</organism>
<gene>
    <name evidence="1" type="ORF">F4Y60_01410</name>
</gene>
<protein>
    <submittedName>
        <fullName evidence="1">Uncharacterized protein</fullName>
    </submittedName>
</protein>
<comment type="caution">
    <text evidence="1">The sequence shown here is derived from an EMBL/GenBank/DDBJ whole genome shotgun (WGS) entry which is preliminary data.</text>
</comment>
<dbReference type="EMBL" id="VXRY01000057">
    <property type="protein sequence ID" value="MXY32752.1"/>
    <property type="molecule type" value="Genomic_DNA"/>
</dbReference>
<accession>A0A6B0XYM8</accession>
<dbReference type="AlphaFoldDB" id="A0A6B0XYM8"/>